<keyword evidence="10" id="KW-0732">Signal</keyword>
<feature type="signal peptide" evidence="10">
    <location>
        <begin position="1"/>
        <end position="24"/>
    </location>
</feature>
<dbReference type="SUPFAM" id="SSF49313">
    <property type="entry name" value="Cadherin-like"/>
    <property type="match status" value="6"/>
</dbReference>
<dbReference type="PANTHER" id="PTHR24028:SF345">
    <property type="entry name" value="PROTOCADHERIN-16-LIKE"/>
    <property type="match status" value="1"/>
</dbReference>
<evidence type="ECO:0000256" key="8">
    <source>
        <dbReference type="PROSITE-ProRule" id="PRU00043"/>
    </source>
</evidence>
<feature type="chain" id="PRO_5043350269" description="Cadherin domain-containing protein" evidence="10">
    <location>
        <begin position="25"/>
        <end position="956"/>
    </location>
</feature>
<feature type="domain" description="Cadherin" evidence="11">
    <location>
        <begin position="25"/>
        <end position="132"/>
    </location>
</feature>
<evidence type="ECO:0000256" key="2">
    <source>
        <dbReference type="ARBA" id="ARBA00022692"/>
    </source>
</evidence>
<dbReference type="InterPro" id="IPR015919">
    <property type="entry name" value="Cadherin-like_sf"/>
</dbReference>
<feature type="domain" description="Cadherin" evidence="11">
    <location>
        <begin position="284"/>
        <end position="401"/>
    </location>
</feature>
<accession>A0AAV7WU87</accession>
<dbReference type="PROSITE" id="PS00232">
    <property type="entry name" value="CADHERIN_1"/>
    <property type="match status" value="2"/>
</dbReference>
<dbReference type="Pfam" id="PF00028">
    <property type="entry name" value="Cadherin"/>
    <property type="match status" value="3"/>
</dbReference>
<keyword evidence="7" id="KW-0325">Glycoprotein</keyword>
<dbReference type="SMART" id="SM00112">
    <property type="entry name" value="CA"/>
    <property type="match status" value="5"/>
</dbReference>
<keyword evidence="6" id="KW-0472">Membrane</keyword>
<protein>
    <recommendedName>
        <fullName evidence="11">Cadherin domain-containing protein</fullName>
    </recommendedName>
</protein>
<dbReference type="CDD" id="cd11304">
    <property type="entry name" value="Cadherin_repeat"/>
    <property type="match status" value="5"/>
</dbReference>
<feature type="region of interest" description="Disordered" evidence="9">
    <location>
        <begin position="828"/>
        <end position="852"/>
    </location>
</feature>
<reference evidence="12" key="1">
    <citation type="journal article" date="2022" name="bioRxiv">
        <title>Sequencing and chromosome-scale assembly of the giantPleurodeles waltlgenome.</title>
        <authorList>
            <person name="Brown T."/>
            <person name="Elewa A."/>
            <person name="Iarovenko S."/>
            <person name="Subramanian E."/>
            <person name="Araus A.J."/>
            <person name="Petzold A."/>
            <person name="Susuki M."/>
            <person name="Suzuki K.-i.T."/>
            <person name="Hayashi T."/>
            <person name="Toyoda A."/>
            <person name="Oliveira C."/>
            <person name="Osipova E."/>
            <person name="Leigh N.D."/>
            <person name="Simon A."/>
            <person name="Yun M.H."/>
        </authorList>
    </citation>
    <scope>NUCLEOTIDE SEQUENCE</scope>
    <source>
        <strain evidence="12">20211129_DDA</strain>
        <tissue evidence="12">Liver</tissue>
    </source>
</reference>
<comment type="caution">
    <text evidence="12">The sequence shown here is derived from an EMBL/GenBank/DDBJ whole genome shotgun (WGS) entry which is preliminary data.</text>
</comment>
<dbReference type="InterPro" id="IPR050174">
    <property type="entry name" value="Protocadherin/Cadherin-CA"/>
</dbReference>
<dbReference type="Proteomes" id="UP001066276">
    <property type="component" value="Chromosome 1_1"/>
</dbReference>
<dbReference type="Gene3D" id="2.60.40.60">
    <property type="entry name" value="Cadherins"/>
    <property type="match status" value="6"/>
</dbReference>
<dbReference type="PROSITE" id="PS50268">
    <property type="entry name" value="CADHERIN_2"/>
    <property type="match status" value="5"/>
</dbReference>
<evidence type="ECO:0000256" key="10">
    <source>
        <dbReference type="SAM" id="SignalP"/>
    </source>
</evidence>
<dbReference type="PROSITE" id="PS51257">
    <property type="entry name" value="PROKAR_LIPOPROTEIN"/>
    <property type="match status" value="1"/>
</dbReference>
<feature type="domain" description="Cadherin" evidence="11">
    <location>
        <begin position="855"/>
        <end position="919"/>
    </location>
</feature>
<keyword evidence="4 8" id="KW-0106">Calcium</keyword>
<name>A0AAV7WU87_PLEWA</name>
<feature type="compositionally biased region" description="Basic and acidic residues" evidence="9">
    <location>
        <begin position="153"/>
        <end position="180"/>
    </location>
</feature>
<evidence type="ECO:0000256" key="7">
    <source>
        <dbReference type="ARBA" id="ARBA00023180"/>
    </source>
</evidence>
<feature type="region of interest" description="Disordered" evidence="9">
    <location>
        <begin position="127"/>
        <end position="203"/>
    </location>
</feature>
<evidence type="ECO:0000313" key="12">
    <source>
        <dbReference type="EMBL" id="KAJ1216340.1"/>
    </source>
</evidence>
<dbReference type="FunFam" id="2.60.40.60:FF:000020">
    <property type="entry name" value="Dachsous cadherin-related 1b"/>
    <property type="match status" value="1"/>
</dbReference>
<dbReference type="InterPro" id="IPR002126">
    <property type="entry name" value="Cadherin-like_dom"/>
</dbReference>
<dbReference type="PRINTS" id="PR00205">
    <property type="entry name" value="CADHERIN"/>
</dbReference>
<keyword evidence="2" id="KW-0812">Transmembrane</keyword>
<evidence type="ECO:0000256" key="9">
    <source>
        <dbReference type="SAM" id="MobiDB-lite"/>
    </source>
</evidence>
<dbReference type="InterPro" id="IPR020894">
    <property type="entry name" value="Cadherin_CS"/>
</dbReference>
<evidence type="ECO:0000259" key="11">
    <source>
        <dbReference type="PROSITE" id="PS50268"/>
    </source>
</evidence>
<organism evidence="12 13">
    <name type="scientific">Pleurodeles waltl</name>
    <name type="common">Iberian ribbed newt</name>
    <dbReference type="NCBI Taxonomy" id="8319"/>
    <lineage>
        <taxon>Eukaryota</taxon>
        <taxon>Metazoa</taxon>
        <taxon>Chordata</taxon>
        <taxon>Craniata</taxon>
        <taxon>Vertebrata</taxon>
        <taxon>Euteleostomi</taxon>
        <taxon>Amphibia</taxon>
        <taxon>Batrachia</taxon>
        <taxon>Caudata</taxon>
        <taxon>Salamandroidea</taxon>
        <taxon>Salamandridae</taxon>
        <taxon>Pleurodelinae</taxon>
        <taxon>Pleurodeles</taxon>
    </lineage>
</organism>
<feature type="domain" description="Cadherin" evidence="11">
    <location>
        <begin position="522"/>
        <end position="627"/>
    </location>
</feature>
<keyword evidence="3" id="KW-0677">Repeat</keyword>
<evidence type="ECO:0000256" key="3">
    <source>
        <dbReference type="ARBA" id="ARBA00022737"/>
    </source>
</evidence>
<feature type="region of interest" description="Disordered" evidence="9">
    <location>
        <begin position="253"/>
        <end position="282"/>
    </location>
</feature>
<sequence>MRAPSSRLLVLLCCWLWATSCSRGQVFNLSLTVDEELPADTLVGDLRAGLPDPAAGGGGFFLSVEAAGGGEERDSPVLSDFQVDPESGIIRTARPLDRERREYYSFCAATLQGVLLQVDIRVRDINDHAPSWGGPGGREQGQPRQVHSARLGNGDRHPGEQGRGERDREGPPETGEKREPGVGNFGNIQGNREEHGSWVPKPNIGVFEVRGSGQVRDPGQGRDPKELEVFREDIHLEQVTDPREGGYPVQVSVVPGDVKGRGHNDGSRGNVRGSGEAWDGGVEEGTTLRLEVSELTPPGTSFLLPGARDPDAGPLGLQGYSLLLDSDGAFRLHYGGSPKGEAGALPLPGPLELVLTRPLDREKEDRLQLLIEAFDGGWPRQSGWLWVEVVVLDANDNPPTFSESEYEAFMPEDALPGSTVCSVHASDPDQGSNGMVQYHLLDPAGQSPGGPFFLVEPRSGVVRVTRPLDRESRAVHQLLVLAQDGGSEPEQSSSRLTIRVLDINDNSPHLSVSFLLPGGPAISEGTLFGEYIARVSASDPDTEDGAEEEAQRVWVSLQGGEGAFSLLPAGVPGMGLYFLCVAGVLDREAQEQHHLRLLAWDSGQPPLWTEEDLLLRVTDINDQAPTFLLPHYQLSVPEAAVPGTVLLILSAQDLDAEGPNSQVRYRLLKGATRESEEEGYTGALSAGDSGNPSVGRLGLPDTGPSPIPNTRGSGVPIKEDSILSGQEDSDITRSRDSKVLNSGDVVVPTVGNQPVPSIGNSGEIKMRALEVPITEDNEGFVAGNSDGFGHRDPGVSSIGSPGVSRMGNSQVQTTRASAVLKMGGSGLPTLGASEAPTMDRSEVTDSTGWHSENPSAEDWSWFHLDPDTGELSLARALDREQKEKLEFWVEAMDMGRPALSSICNITIQVEDANDNAPIFEQPLYNVSLTEHAPLGHCFLKVSTTPLLQSVHVLSPR</sequence>
<evidence type="ECO:0000313" key="13">
    <source>
        <dbReference type="Proteomes" id="UP001066276"/>
    </source>
</evidence>
<feature type="region of interest" description="Disordered" evidence="9">
    <location>
        <begin position="672"/>
        <end position="737"/>
    </location>
</feature>
<evidence type="ECO:0000256" key="6">
    <source>
        <dbReference type="ARBA" id="ARBA00023136"/>
    </source>
</evidence>
<dbReference type="GO" id="GO:0007156">
    <property type="term" value="P:homophilic cell adhesion via plasma membrane adhesion molecules"/>
    <property type="evidence" value="ECO:0007669"/>
    <property type="project" value="InterPro"/>
</dbReference>
<dbReference type="GO" id="GO:0005509">
    <property type="term" value="F:calcium ion binding"/>
    <property type="evidence" value="ECO:0007669"/>
    <property type="project" value="UniProtKB-UniRule"/>
</dbReference>
<dbReference type="AlphaFoldDB" id="A0AAV7WU87"/>
<evidence type="ECO:0000256" key="4">
    <source>
        <dbReference type="ARBA" id="ARBA00022837"/>
    </source>
</evidence>
<proteinExistence type="predicted"/>
<keyword evidence="5" id="KW-1133">Transmembrane helix</keyword>
<comment type="subcellular location">
    <subcellularLocation>
        <location evidence="1">Membrane</location>
        <topology evidence="1">Single-pass membrane protein</topology>
    </subcellularLocation>
</comment>
<gene>
    <name evidence="12" type="ORF">NDU88_003943</name>
</gene>
<evidence type="ECO:0000256" key="1">
    <source>
        <dbReference type="ARBA" id="ARBA00004167"/>
    </source>
</evidence>
<evidence type="ECO:0000256" key="5">
    <source>
        <dbReference type="ARBA" id="ARBA00022989"/>
    </source>
</evidence>
<dbReference type="PANTHER" id="PTHR24028">
    <property type="entry name" value="CADHERIN-87A"/>
    <property type="match status" value="1"/>
</dbReference>
<feature type="domain" description="Cadherin" evidence="11">
    <location>
        <begin position="402"/>
        <end position="510"/>
    </location>
</feature>
<dbReference type="GO" id="GO:0005886">
    <property type="term" value="C:plasma membrane"/>
    <property type="evidence" value="ECO:0007669"/>
    <property type="project" value="InterPro"/>
</dbReference>
<dbReference type="EMBL" id="JANPWB010000001">
    <property type="protein sequence ID" value="KAJ1216340.1"/>
    <property type="molecule type" value="Genomic_DNA"/>
</dbReference>
<keyword evidence="13" id="KW-1185">Reference proteome</keyword>